<gene>
    <name evidence="2" type="ORF">AVEN_166568_1</name>
</gene>
<dbReference type="EMBL" id="BGPR01005230">
    <property type="protein sequence ID" value="GBN08113.1"/>
    <property type="molecule type" value="Genomic_DNA"/>
</dbReference>
<comment type="caution">
    <text evidence="2">The sequence shown here is derived from an EMBL/GenBank/DDBJ whole genome shotgun (WGS) entry which is preliminary data.</text>
</comment>
<keyword evidence="3" id="KW-1185">Reference proteome</keyword>
<dbReference type="Proteomes" id="UP000499080">
    <property type="component" value="Unassembled WGS sequence"/>
</dbReference>
<reference evidence="2 3" key="1">
    <citation type="journal article" date="2019" name="Sci. Rep.">
        <title>Orb-weaving spider Araneus ventricosus genome elucidates the spidroin gene catalogue.</title>
        <authorList>
            <person name="Kono N."/>
            <person name="Nakamura H."/>
            <person name="Ohtoshi R."/>
            <person name="Moran D.A.P."/>
            <person name="Shinohara A."/>
            <person name="Yoshida Y."/>
            <person name="Fujiwara M."/>
            <person name="Mori M."/>
            <person name="Tomita M."/>
            <person name="Arakawa K."/>
        </authorList>
    </citation>
    <scope>NUCLEOTIDE SEQUENCE [LARGE SCALE GENOMIC DNA]</scope>
</reference>
<sequence length="111" mass="11904">MSNDKATGKHYWINCCSQTLSSECHDKNALNRAPRSAATLLLAAHRKEETESVESISILGMGLTGNQPSGSSGGMLRDETDATKTTASFFPPAVGRSTTLNRTLPRENAHV</sequence>
<evidence type="ECO:0000313" key="3">
    <source>
        <dbReference type="Proteomes" id="UP000499080"/>
    </source>
</evidence>
<feature type="region of interest" description="Disordered" evidence="1">
    <location>
        <begin position="85"/>
        <end position="111"/>
    </location>
</feature>
<evidence type="ECO:0000313" key="2">
    <source>
        <dbReference type="EMBL" id="GBN08113.1"/>
    </source>
</evidence>
<dbReference type="AlphaFoldDB" id="A0A4Y2L2U4"/>
<name>A0A4Y2L2U4_ARAVE</name>
<accession>A0A4Y2L2U4</accession>
<protein>
    <submittedName>
        <fullName evidence="2">Uncharacterized protein</fullName>
    </submittedName>
</protein>
<proteinExistence type="predicted"/>
<organism evidence="2 3">
    <name type="scientific">Araneus ventricosus</name>
    <name type="common">Orbweaver spider</name>
    <name type="synonym">Epeira ventricosa</name>
    <dbReference type="NCBI Taxonomy" id="182803"/>
    <lineage>
        <taxon>Eukaryota</taxon>
        <taxon>Metazoa</taxon>
        <taxon>Ecdysozoa</taxon>
        <taxon>Arthropoda</taxon>
        <taxon>Chelicerata</taxon>
        <taxon>Arachnida</taxon>
        <taxon>Araneae</taxon>
        <taxon>Araneomorphae</taxon>
        <taxon>Entelegynae</taxon>
        <taxon>Araneoidea</taxon>
        <taxon>Araneidae</taxon>
        <taxon>Araneus</taxon>
    </lineage>
</organism>
<evidence type="ECO:0000256" key="1">
    <source>
        <dbReference type="SAM" id="MobiDB-lite"/>
    </source>
</evidence>